<comment type="similarity">
    <text evidence="2">Belongs to the glycosyl hydrolase 45 (cellulase K) family.</text>
</comment>
<evidence type="ECO:0000256" key="2">
    <source>
        <dbReference type="ARBA" id="ARBA00007793"/>
    </source>
</evidence>
<gene>
    <name evidence="13" type="primary">gh45-8</name>
    <name evidence="12" type="ORF">PHAECO_LOCUS6051</name>
</gene>
<dbReference type="OrthoDB" id="10035502at2759"/>
<proteinExistence type="evidence at transcript level"/>
<evidence type="ECO:0000259" key="11">
    <source>
        <dbReference type="PROSITE" id="PS01140"/>
    </source>
</evidence>
<sequence length="242" mass="25890">MKLLVITLAIYLLAGHASSVDPSPTIVPRPGGKSGDGVTTRYWDCCKPSCAWADHTTYTKGGHPAASCLADGNTVADPNIHSGCRENGDAYLCNNQQPIFVNSSLYYGFAAASFTGGEDYSWCCTCMLLSFKGQLAGKQFLVQVVNTGSPLAVNQFDLQIPGGGVGLYADGCAKQWDADPNTGWGDRVMGVSSIEGCEELPQELQPGCRFRFEFLEGVDNPPVTFYQVECPAEIVALTGCEY</sequence>
<dbReference type="GO" id="GO:0008810">
    <property type="term" value="F:cellulase activity"/>
    <property type="evidence" value="ECO:0007669"/>
    <property type="project" value="UniProtKB-EC"/>
</dbReference>
<evidence type="ECO:0000256" key="8">
    <source>
        <dbReference type="ARBA" id="ARBA00023326"/>
    </source>
</evidence>
<dbReference type="EC" id="3.2.1.4" evidence="3 9"/>
<evidence type="ECO:0000313" key="13">
    <source>
        <dbReference type="EMBL" id="CCJ09456.1"/>
    </source>
</evidence>
<reference evidence="12" key="3">
    <citation type="submission" date="2022-10" db="EMBL/GenBank/DDBJ databases">
        <authorList>
            <consortium name="ENA_rothamsted_submissions"/>
            <consortium name="culmorum"/>
            <person name="King R."/>
        </authorList>
    </citation>
    <scope>NUCLEOTIDE SEQUENCE</scope>
</reference>
<evidence type="ECO:0000256" key="3">
    <source>
        <dbReference type="ARBA" id="ARBA00012601"/>
    </source>
</evidence>
<protein>
    <recommendedName>
        <fullName evidence="3 9">Cellulase</fullName>
        <ecNumber evidence="3 9">3.2.1.4</ecNumber>
    </recommendedName>
</protein>
<dbReference type="Gene3D" id="2.40.40.10">
    <property type="entry name" value="RlpA-like domain"/>
    <property type="match status" value="1"/>
</dbReference>
<evidence type="ECO:0000313" key="12">
    <source>
        <dbReference type="EMBL" id="CAH1156032.1"/>
    </source>
</evidence>
<dbReference type="AlphaFoldDB" id="K4QDG5"/>
<keyword evidence="5" id="KW-0136">Cellulose degradation</keyword>
<evidence type="ECO:0000256" key="9">
    <source>
        <dbReference type="PROSITE-ProRule" id="PRU10069"/>
    </source>
</evidence>
<keyword evidence="8" id="KW-0624">Polysaccharide degradation</keyword>
<evidence type="ECO:0000256" key="4">
    <source>
        <dbReference type="ARBA" id="ARBA00022801"/>
    </source>
</evidence>
<keyword evidence="14" id="KW-1185">Reference proteome</keyword>
<feature type="active site" description="Nucleophile" evidence="9">
    <location>
        <position position="44"/>
    </location>
</feature>
<dbReference type="SUPFAM" id="SSF50685">
    <property type="entry name" value="Barwin-like endoglucanases"/>
    <property type="match status" value="1"/>
</dbReference>
<dbReference type="Proteomes" id="UP001153737">
    <property type="component" value="Chromosome 2"/>
</dbReference>
<name>K4QDG5_PHACE</name>
<keyword evidence="4 13" id="KW-0378">Hydrolase</keyword>
<evidence type="ECO:0000313" key="14">
    <source>
        <dbReference type="Proteomes" id="UP001153737"/>
    </source>
</evidence>
<evidence type="ECO:0000256" key="5">
    <source>
        <dbReference type="ARBA" id="ARBA00023001"/>
    </source>
</evidence>
<keyword evidence="7" id="KW-0326">Glycosidase</keyword>
<dbReference type="EMBL" id="OU896708">
    <property type="protein sequence ID" value="CAH1156032.1"/>
    <property type="molecule type" value="Genomic_DNA"/>
</dbReference>
<feature type="domain" description="Glycosyl hydrolases family 45 active site" evidence="11">
    <location>
        <begin position="39"/>
        <end position="50"/>
    </location>
</feature>
<organism evidence="13">
    <name type="scientific">Phaedon cochleariae</name>
    <name type="common">Mustard beetle</name>
    <dbReference type="NCBI Taxonomy" id="80249"/>
    <lineage>
        <taxon>Eukaryota</taxon>
        <taxon>Metazoa</taxon>
        <taxon>Ecdysozoa</taxon>
        <taxon>Arthropoda</taxon>
        <taxon>Hexapoda</taxon>
        <taxon>Insecta</taxon>
        <taxon>Pterygota</taxon>
        <taxon>Neoptera</taxon>
        <taxon>Endopterygota</taxon>
        <taxon>Coleoptera</taxon>
        <taxon>Polyphaga</taxon>
        <taxon>Cucujiformia</taxon>
        <taxon>Chrysomeloidea</taxon>
        <taxon>Chrysomelidae</taxon>
        <taxon>Chrysomelinae</taxon>
        <taxon>Chrysomelini</taxon>
        <taxon>Phaedon</taxon>
    </lineage>
</organism>
<evidence type="ECO:0000256" key="1">
    <source>
        <dbReference type="ARBA" id="ARBA00000966"/>
    </source>
</evidence>
<feature type="chain" id="PRO_5040662796" description="Cellulase" evidence="10">
    <location>
        <begin position="20"/>
        <end position="242"/>
    </location>
</feature>
<evidence type="ECO:0000256" key="7">
    <source>
        <dbReference type="ARBA" id="ARBA00023295"/>
    </source>
</evidence>
<dbReference type="PANTHER" id="PTHR39730:SF1">
    <property type="entry name" value="ENDOGLUCANASE 1"/>
    <property type="match status" value="1"/>
</dbReference>
<dbReference type="GO" id="GO:0030245">
    <property type="term" value="P:cellulose catabolic process"/>
    <property type="evidence" value="ECO:0007669"/>
    <property type="project" value="UniProtKB-KW"/>
</dbReference>
<reference evidence="13" key="1">
    <citation type="journal article" date="2012" name="BMC Genomics">
        <title>Combining proteomics and transcriptome sequencing to identify active plant-cell-wall-degrading enzymes in a leaf beetle.</title>
        <authorList>
            <person name="Kirsch R."/>
            <person name="Wielsch N."/>
            <person name="Vogel H."/>
            <person name="Svato A."/>
            <person name="Heckel D.G."/>
            <person name="Pauchet Y."/>
        </authorList>
    </citation>
    <scope>NUCLEOTIDE SEQUENCE</scope>
</reference>
<comment type="catalytic activity">
    <reaction evidence="1 9">
        <text>Endohydrolysis of (1-&gt;4)-beta-D-glucosidic linkages in cellulose, lichenin and cereal beta-D-glucans.</text>
        <dbReference type="EC" id="3.2.1.4"/>
    </reaction>
</comment>
<reference evidence="12" key="2">
    <citation type="submission" date="2022-01" db="EMBL/GenBank/DDBJ databases">
        <authorList>
            <person name="King R."/>
        </authorList>
    </citation>
    <scope>NUCLEOTIDE SEQUENCE</scope>
</reference>
<evidence type="ECO:0000256" key="10">
    <source>
        <dbReference type="SAM" id="SignalP"/>
    </source>
</evidence>
<keyword evidence="10" id="KW-0732">Signal</keyword>
<dbReference type="PROSITE" id="PS01140">
    <property type="entry name" value="GLYCOSYL_HYDROL_F45"/>
    <property type="match status" value="1"/>
</dbReference>
<evidence type="ECO:0000256" key="6">
    <source>
        <dbReference type="ARBA" id="ARBA00023277"/>
    </source>
</evidence>
<dbReference type="InterPro" id="IPR000334">
    <property type="entry name" value="Glyco_hydro_45"/>
</dbReference>
<dbReference type="InterPro" id="IPR052288">
    <property type="entry name" value="GH45_Enzymes"/>
</dbReference>
<dbReference type="InterPro" id="IPR036908">
    <property type="entry name" value="RlpA-like_sf"/>
</dbReference>
<keyword evidence="6" id="KW-0119">Carbohydrate metabolism</keyword>
<dbReference type="EMBL" id="HE962208">
    <property type="protein sequence ID" value="CCJ09456.1"/>
    <property type="molecule type" value="mRNA"/>
</dbReference>
<accession>K4QDG5</accession>
<feature type="signal peptide" evidence="10">
    <location>
        <begin position="1"/>
        <end position="19"/>
    </location>
</feature>
<dbReference type="PANTHER" id="PTHR39730">
    <property type="entry name" value="ENDOGLUCANASE 1"/>
    <property type="match status" value="1"/>
</dbReference>
<dbReference type="Pfam" id="PF02015">
    <property type="entry name" value="Glyco_hydro_45"/>
    <property type="match status" value="1"/>
</dbReference>